<protein>
    <recommendedName>
        <fullName evidence="1">DUF2726 domain-containing protein</fullName>
    </recommendedName>
</protein>
<reference evidence="2 3" key="2">
    <citation type="submission" date="2018-03" db="EMBL/GenBank/DDBJ databases">
        <title>Genetic Diversity and Phenotypic Plasticity of AHL Mediated Quorum Sensing in Environmental Strains of Vibrio mediterranei.</title>
        <authorList>
            <person name="Lantoine F."/>
            <person name="Vouve F."/>
        </authorList>
    </citation>
    <scope>NUCLEOTIDE SEQUENCE [LARGE SCALE GENOMIC DNA]</scope>
    <source>
        <strain evidence="2 3">17LN0615E</strain>
    </source>
</reference>
<dbReference type="Proteomes" id="UP000238163">
    <property type="component" value="Unassembled WGS sequence"/>
</dbReference>
<reference evidence="2 3" key="1">
    <citation type="submission" date="2017-09" db="EMBL/GenBank/DDBJ databases">
        <authorList>
            <person name="Girard L."/>
            <person name="Lami R."/>
            <person name="Suzuki M."/>
            <person name="Baudart J."/>
        </authorList>
    </citation>
    <scope>NUCLEOTIDE SEQUENCE [LARGE SCALE GENOMIC DNA]</scope>
    <source>
        <strain evidence="2 3">17LN0615E</strain>
    </source>
</reference>
<name>A0ABX5DAR1_9VIBR</name>
<dbReference type="RefSeq" id="WP_096444219.1">
    <property type="nucleotide sequence ID" value="NZ_NWTN01000022.1"/>
</dbReference>
<dbReference type="EMBL" id="NWTN01000022">
    <property type="protein sequence ID" value="PRQ65406.1"/>
    <property type="molecule type" value="Genomic_DNA"/>
</dbReference>
<evidence type="ECO:0000259" key="1">
    <source>
        <dbReference type="Pfam" id="PF10881"/>
    </source>
</evidence>
<feature type="domain" description="DUF2726" evidence="1">
    <location>
        <begin position="37"/>
        <end position="158"/>
    </location>
</feature>
<sequence>MELIILTAFIFLAIMLWLRKKATPHTSHGYQYQRKPYLLSKAERSFYSVLVQATEGRYIVMTKVRIADVLSPQKGIYDRSRWYKAFNIIAKKHFDFVLCHPNTLTIEKVLELNDKTHERSTTQKRDKIITNACRSAHLPLITIQARRTYSIADIRMKVSQDDQDIQPNTD</sequence>
<organism evidence="2 3">
    <name type="scientific">Vibrio mediterranei</name>
    <dbReference type="NCBI Taxonomy" id="689"/>
    <lineage>
        <taxon>Bacteria</taxon>
        <taxon>Pseudomonadati</taxon>
        <taxon>Pseudomonadota</taxon>
        <taxon>Gammaproteobacteria</taxon>
        <taxon>Vibrionales</taxon>
        <taxon>Vibrionaceae</taxon>
        <taxon>Vibrio</taxon>
    </lineage>
</organism>
<dbReference type="InterPro" id="IPR024402">
    <property type="entry name" value="DUF2726"/>
</dbReference>
<accession>A0ABX5DAR1</accession>
<evidence type="ECO:0000313" key="2">
    <source>
        <dbReference type="EMBL" id="PRQ65406.1"/>
    </source>
</evidence>
<gene>
    <name evidence="2" type="ORF">COR51_22545</name>
</gene>
<dbReference type="Pfam" id="PF10881">
    <property type="entry name" value="DUF2726"/>
    <property type="match status" value="1"/>
</dbReference>
<evidence type="ECO:0000313" key="3">
    <source>
        <dbReference type="Proteomes" id="UP000238163"/>
    </source>
</evidence>
<comment type="caution">
    <text evidence="2">The sequence shown here is derived from an EMBL/GenBank/DDBJ whole genome shotgun (WGS) entry which is preliminary data.</text>
</comment>
<keyword evidence="3" id="KW-1185">Reference proteome</keyword>
<proteinExistence type="predicted"/>